<feature type="compositionally biased region" description="Basic and acidic residues" evidence="6">
    <location>
        <begin position="141"/>
        <end position="152"/>
    </location>
</feature>
<evidence type="ECO:0000259" key="7">
    <source>
        <dbReference type="PROSITE" id="PS50011"/>
    </source>
</evidence>
<feature type="region of interest" description="Disordered" evidence="6">
    <location>
        <begin position="63"/>
        <end position="90"/>
    </location>
</feature>
<feature type="compositionally biased region" description="Polar residues" evidence="6">
    <location>
        <begin position="153"/>
        <end position="165"/>
    </location>
</feature>
<feature type="compositionally biased region" description="Basic and acidic residues" evidence="6">
    <location>
        <begin position="1"/>
        <end position="23"/>
    </location>
</feature>
<evidence type="ECO:0000313" key="8">
    <source>
        <dbReference type="EMBL" id="TPX30359.1"/>
    </source>
</evidence>
<feature type="compositionally biased region" description="Polar residues" evidence="6">
    <location>
        <begin position="188"/>
        <end position="204"/>
    </location>
</feature>
<feature type="region of interest" description="Disordered" evidence="6">
    <location>
        <begin position="427"/>
        <end position="453"/>
    </location>
</feature>
<dbReference type="GO" id="GO:0005829">
    <property type="term" value="C:cytosol"/>
    <property type="evidence" value="ECO:0007669"/>
    <property type="project" value="TreeGrafter"/>
</dbReference>
<sequence>MAFQDKKQSRRQFVDLELPDHNNDFTSPTAPYSPFVSPHDHQNVLGSSKRDLWAYEENSLFSTWNKDNDKKDPGVDAPPKASKNSIFDTPQTIMKPALKMTEQELAELRSGQVPSTQSQSSEPYSYEPSRTSITVPVTRQVHVDDSHGDLKSLHTNNTTAASSIQPKPLSVLLPSTTGLQKATHLPPTEQQPQQSSYSSATSVTNPALSDDLQLMFFPIRKNFLGEGRYAQVFLGSYNIIDRQKSMLASSWEENDPLPCAVKRYHATSESQAVGLAELFILRRLQEANHPNLIGLIGAKDEGTELETPGTVTKPRQRTSFSNIQRPPEGTIGDPSPRLLLVLELCSGGTLYGFIRKNPTKIGRRVWMKFARQLASALACIHGQGLIHHDIKPHNCLLTDVLDLKLADFGNAAFVDDGNMPTLTIERGRQLDSPSREHLTPSPIGSSPTRSSAGFSSTIDGVLRGTQPYSAPELFSQGEYSFPIDVYSVGVTLFFCINGVDPFSTARTSMSLIMSIKKGFFESGLQRDVGPEGPLIGGSQGLRFSNGELVSQDIANVIISCVSRDPASRPTAVELIRRLETIDNYTPVV</sequence>
<dbReference type="PROSITE" id="PS50011">
    <property type="entry name" value="PROTEIN_KINASE_DOM"/>
    <property type="match status" value="1"/>
</dbReference>
<feature type="compositionally biased region" description="Polar residues" evidence="6">
    <location>
        <begin position="442"/>
        <end position="453"/>
    </location>
</feature>
<dbReference type="InterPro" id="IPR000719">
    <property type="entry name" value="Prot_kinase_dom"/>
</dbReference>
<dbReference type="STRING" id="1806994.A0A507BTD6"/>
<protein>
    <recommendedName>
        <fullName evidence="1">non-specific serine/threonine protein kinase</fullName>
        <ecNumber evidence="1">2.7.11.1</ecNumber>
    </recommendedName>
</protein>
<dbReference type="PANTHER" id="PTHR24348">
    <property type="entry name" value="SERINE/THREONINE-PROTEIN KINASE UNC-51-RELATED"/>
    <property type="match status" value="1"/>
</dbReference>
<dbReference type="PROSITE" id="PS00108">
    <property type="entry name" value="PROTEIN_KINASE_ST"/>
    <property type="match status" value="1"/>
</dbReference>
<keyword evidence="9" id="KW-1185">Reference proteome</keyword>
<feature type="compositionally biased region" description="Basic and acidic residues" evidence="6">
    <location>
        <begin position="427"/>
        <end position="438"/>
    </location>
</feature>
<name>A0A507BTD6_9FUNG</name>
<evidence type="ECO:0000256" key="1">
    <source>
        <dbReference type="ARBA" id="ARBA00012513"/>
    </source>
</evidence>
<gene>
    <name evidence="8" type="ORF">SmJEL517_g06049</name>
</gene>
<reference evidence="8 9" key="1">
    <citation type="journal article" date="2019" name="Sci. Rep.">
        <title>Comparative genomics of chytrid fungi reveal insights into the obligate biotrophic and pathogenic lifestyle of Synchytrium endobioticum.</title>
        <authorList>
            <person name="van de Vossenberg B.T.L.H."/>
            <person name="Warris S."/>
            <person name="Nguyen H.D.T."/>
            <person name="van Gent-Pelzer M.P.E."/>
            <person name="Joly D.L."/>
            <person name="van de Geest H.C."/>
            <person name="Bonants P.J.M."/>
            <person name="Smith D.S."/>
            <person name="Levesque C.A."/>
            <person name="van der Lee T.A.J."/>
        </authorList>
    </citation>
    <scope>NUCLEOTIDE SEQUENCE [LARGE SCALE GENOMIC DNA]</scope>
    <source>
        <strain evidence="8 9">JEL517</strain>
    </source>
</reference>
<dbReference type="RefSeq" id="XP_031022034.1">
    <property type="nucleotide sequence ID" value="XM_031171975.1"/>
</dbReference>
<dbReference type="GO" id="GO:0000045">
    <property type="term" value="P:autophagosome assembly"/>
    <property type="evidence" value="ECO:0007669"/>
    <property type="project" value="TreeGrafter"/>
</dbReference>
<dbReference type="SUPFAM" id="SSF56112">
    <property type="entry name" value="Protein kinase-like (PK-like)"/>
    <property type="match status" value="1"/>
</dbReference>
<dbReference type="GeneID" id="42007272"/>
<feature type="region of interest" description="Disordered" evidence="6">
    <location>
        <begin position="304"/>
        <end position="328"/>
    </location>
</feature>
<evidence type="ECO:0000256" key="6">
    <source>
        <dbReference type="SAM" id="MobiDB-lite"/>
    </source>
</evidence>
<comment type="caution">
    <text evidence="8">The sequence shown here is derived from an EMBL/GenBank/DDBJ whole genome shotgun (WGS) entry which is preliminary data.</text>
</comment>
<evidence type="ECO:0000313" key="9">
    <source>
        <dbReference type="Proteomes" id="UP000319731"/>
    </source>
</evidence>
<feature type="compositionally biased region" description="Low complexity" evidence="6">
    <location>
        <begin position="115"/>
        <end position="132"/>
    </location>
</feature>
<dbReference type="InterPro" id="IPR045269">
    <property type="entry name" value="Atg1-like"/>
</dbReference>
<dbReference type="GO" id="GO:0016020">
    <property type="term" value="C:membrane"/>
    <property type="evidence" value="ECO:0007669"/>
    <property type="project" value="TreeGrafter"/>
</dbReference>
<dbReference type="Pfam" id="PF00069">
    <property type="entry name" value="Pkinase"/>
    <property type="match status" value="2"/>
</dbReference>
<dbReference type="OrthoDB" id="4062651at2759"/>
<evidence type="ECO:0000256" key="3">
    <source>
        <dbReference type="ARBA" id="ARBA00022741"/>
    </source>
</evidence>
<dbReference type="GO" id="GO:0004674">
    <property type="term" value="F:protein serine/threonine kinase activity"/>
    <property type="evidence" value="ECO:0007669"/>
    <property type="project" value="UniProtKB-EC"/>
</dbReference>
<dbReference type="EMBL" id="QEAO01000073">
    <property type="protein sequence ID" value="TPX30359.1"/>
    <property type="molecule type" value="Genomic_DNA"/>
</dbReference>
<dbReference type="Gene3D" id="1.10.510.10">
    <property type="entry name" value="Transferase(Phosphotransferase) domain 1"/>
    <property type="match status" value="1"/>
</dbReference>
<evidence type="ECO:0000256" key="2">
    <source>
        <dbReference type="ARBA" id="ARBA00022679"/>
    </source>
</evidence>
<keyword evidence="4" id="KW-0418">Kinase</keyword>
<dbReference type="AlphaFoldDB" id="A0A507BTD6"/>
<feature type="region of interest" description="Disordered" evidence="6">
    <location>
        <begin position="1"/>
        <end position="43"/>
    </location>
</feature>
<dbReference type="GO" id="GO:0005524">
    <property type="term" value="F:ATP binding"/>
    <property type="evidence" value="ECO:0007669"/>
    <property type="project" value="UniProtKB-KW"/>
</dbReference>
<dbReference type="InterPro" id="IPR011009">
    <property type="entry name" value="Kinase-like_dom_sf"/>
</dbReference>
<dbReference type="SMART" id="SM00220">
    <property type="entry name" value="S_TKc"/>
    <property type="match status" value="1"/>
</dbReference>
<dbReference type="PANTHER" id="PTHR24348:SF22">
    <property type="entry name" value="NON-SPECIFIC SERINE_THREONINE PROTEIN KINASE"/>
    <property type="match status" value="1"/>
</dbReference>
<proteinExistence type="predicted"/>
<dbReference type="EC" id="2.7.11.1" evidence="1"/>
<keyword evidence="5" id="KW-0067">ATP-binding</keyword>
<dbReference type="GO" id="GO:0010506">
    <property type="term" value="P:regulation of autophagy"/>
    <property type="evidence" value="ECO:0007669"/>
    <property type="project" value="InterPro"/>
</dbReference>
<feature type="domain" description="Protein kinase" evidence="7">
    <location>
        <begin position="218"/>
        <end position="581"/>
    </location>
</feature>
<keyword evidence="3" id="KW-0547">Nucleotide-binding</keyword>
<dbReference type="Gene3D" id="3.30.200.20">
    <property type="entry name" value="Phosphorylase Kinase, domain 1"/>
    <property type="match status" value="1"/>
</dbReference>
<dbReference type="GO" id="GO:0000407">
    <property type="term" value="C:phagophore assembly site"/>
    <property type="evidence" value="ECO:0007669"/>
    <property type="project" value="TreeGrafter"/>
</dbReference>
<organism evidence="8 9">
    <name type="scientific">Synchytrium microbalum</name>
    <dbReference type="NCBI Taxonomy" id="1806994"/>
    <lineage>
        <taxon>Eukaryota</taxon>
        <taxon>Fungi</taxon>
        <taxon>Fungi incertae sedis</taxon>
        <taxon>Chytridiomycota</taxon>
        <taxon>Chytridiomycota incertae sedis</taxon>
        <taxon>Chytridiomycetes</taxon>
        <taxon>Synchytriales</taxon>
        <taxon>Synchytriaceae</taxon>
        <taxon>Synchytrium</taxon>
    </lineage>
</organism>
<evidence type="ECO:0000256" key="5">
    <source>
        <dbReference type="ARBA" id="ARBA00022840"/>
    </source>
</evidence>
<dbReference type="Proteomes" id="UP000319731">
    <property type="component" value="Unassembled WGS sequence"/>
</dbReference>
<dbReference type="GO" id="GO:0005776">
    <property type="term" value="C:autophagosome"/>
    <property type="evidence" value="ECO:0007669"/>
    <property type="project" value="TreeGrafter"/>
</dbReference>
<accession>A0A507BTD6</accession>
<keyword evidence="2" id="KW-0808">Transferase</keyword>
<evidence type="ECO:0000256" key="4">
    <source>
        <dbReference type="ARBA" id="ARBA00022777"/>
    </source>
</evidence>
<feature type="region of interest" description="Disordered" evidence="6">
    <location>
        <begin position="107"/>
        <end position="204"/>
    </location>
</feature>
<dbReference type="InterPro" id="IPR008271">
    <property type="entry name" value="Ser/Thr_kinase_AS"/>
</dbReference>